<evidence type="ECO:0000256" key="1">
    <source>
        <dbReference type="SAM" id="MobiDB-lite"/>
    </source>
</evidence>
<feature type="compositionally biased region" description="Basic and acidic residues" evidence="1">
    <location>
        <begin position="26"/>
        <end position="36"/>
    </location>
</feature>
<gene>
    <name evidence="2" type="ORF">PHYBOEH_008871</name>
</gene>
<dbReference type="AlphaFoldDB" id="A0A8T1W181"/>
<dbReference type="OrthoDB" id="141970at2759"/>
<keyword evidence="3" id="KW-1185">Reference proteome</keyword>
<sequence length="306" mass="36167">MAIEADNRDSNRELDKKSKISSTYPETKDLSPDEMKARRRERWRVDQANHRTRKREKELQHLRKVKRVLKLRKSFMMVQDPNMSFEEWKKTRRREQGRIYQINYWKRKRLLEENLMGEIDEIKQQIEQLQMQQSTHGTHKRRIELVETFHRSLPAGDKPQQLPDIINYVLTYGCTPALQILSDLQREEFDSMESLKLHWLWYRSQFREFSLSTILYEYLEAGEHAIVKATGDLLLGIVSKDNEQGGKSSIIVCPVLQQFEFDNGNQVVRRITSEVDFVAGVTNTKGLIDPDHIVQMLSSLSQKFEN</sequence>
<name>A0A8T1W181_9STRA</name>
<comment type="caution">
    <text evidence="2">The sequence shown here is derived from an EMBL/GenBank/DDBJ whole genome shotgun (WGS) entry which is preliminary data.</text>
</comment>
<proteinExistence type="predicted"/>
<evidence type="ECO:0000313" key="2">
    <source>
        <dbReference type="EMBL" id="KAG7385869.1"/>
    </source>
</evidence>
<protein>
    <submittedName>
        <fullName evidence="2">Uncharacterized protein</fullName>
    </submittedName>
</protein>
<organism evidence="2 3">
    <name type="scientific">Phytophthora boehmeriae</name>
    <dbReference type="NCBI Taxonomy" id="109152"/>
    <lineage>
        <taxon>Eukaryota</taxon>
        <taxon>Sar</taxon>
        <taxon>Stramenopiles</taxon>
        <taxon>Oomycota</taxon>
        <taxon>Peronosporomycetes</taxon>
        <taxon>Peronosporales</taxon>
        <taxon>Peronosporaceae</taxon>
        <taxon>Phytophthora</taxon>
    </lineage>
</organism>
<dbReference type="EMBL" id="JAGDFL010000533">
    <property type="protein sequence ID" value="KAG7385869.1"/>
    <property type="molecule type" value="Genomic_DNA"/>
</dbReference>
<evidence type="ECO:0000313" key="3">
    <source>
        <dbReference type="Proteomes" id="UP000693981"/>
    </source>
</evidence>
<reference evidence="2" key="1">
    <citation type="submission" date="2021-02" db="EMBL/GenBank/DDBJ databases">
        <authorList>
            <person name="Palmer J.M."/>
        </authorList>
    </citation>
    <scope>NUCLEOTIDE SEQUENCE</scope>
    <source>
        <strain evidence="2">SCRP23</strain>
    </source>
</reference>
<feature type="compositionally biased region" description="Basic and acidic residues" evidence="1">
    <location>
        <begin position="1"/>
        <end position="18"/>
    </location>
</feature>
<accession>A0A8T1W181</accession>
<dbReference type="Proteomes" id="UP000693981">
    <property type="component" value="Unassembled WGS sequence"/>
</dbReference>
<feature type="region of interest" description="Disordered" evidence="1">
    <location>
        <begin position="1"/>
        <end position="44"/>
    </location>
</feature>